<dbReference type="RefSeq" id="WP_345421368.1">
    <property type="nucleotide sequence ID" value="NZ_AP031496.1"/>
</dbReference>
<keyword evidence="8" id="KW-1185">Reference proteome</keyword>
<evidence type="ECO:0000259" key="5">
    <source>
        <dbReference type="Pfam" id="PF00389"/>
    </source>
</evidence>
<dbReference type="PROSITE" id="PS00671">
    <property type="entry name" value="D_2_HYDROXYACID_DH_3"/>
    <property type="match status" value="1"/>
</dbReference>
<dbReference type="PANTHER" id="PTHR43761">
    <property type="entry name" value="D-ISOMER SPECIFIC 2-HYDROXYACID DEHYDROGENASE FAMILY PROTEIN (AFU_ORTHOLOGUE AFUA_1G13630)"/>
    <property type="match status" value="1"/>
</dbReference>
<comment type="caution">
    <text evidence="7">The sequence shown here is derived from an EMBL/GenBank/DDBJ whole genome shotgun (WGS) entry which is preliminary data.</text>
</comment>
<dbReference type="Pfam" id="PF00389">
    <property type="entry name" value="2-Hacid_dh"/>
    <property type="match status" value="1"/>
</dbReference>
<feature type="domain" description="D-isomer specific 2-hydroxyacid dehydrogenase NAD-binding" evidence="6">
    <location>
        <begin position="105"/>
        <end position="283"/>
    </location>
</feature>
<dbReference type="Gene3D" id="3.40.50.720">
    <property type="entry name" value="NAD(P)-binding Rossmann-like Domain"/>
    <property type="match status" value="2"/>
</dbReference>
<dbReference type="PROSITE" id="PS00670">
    <property type="entry name" value="D_2_HYDROXYACID_DH_2"/>
    <property type="match status" value="1"/>
</dbReference>
<evidence type="ECO:0000256" key="4">
    <source>
        <dbReference type="RuleBase" id="RU003719"/>
    </source>
</evidence>
<evidence type="ECO:0000256" key="1">
    <source>
        <dbReference type="ARBA" id="ARBA00005854"/>
    </source>
</evidence>
<sequence>MKAVILDAATLGQDIDLAPIQTLVSDLIVHSTTTASQVDEHLGDAQLVLSNKVVLGASQLQGRKAVFVLATGTNNVDQQAALALSIPVYNVENYGADYVAQHTWMLILSLAGRYPQYQAAVAQGQWQANPYFCLNTYTTTQLHGKHLVLQGSGHIGRRVASIAESFGMRVSVAARPGDSTDSRPPLQQLLPEADVLSFHCPLTSHTRHLLNSDTLAQVKPGCLVVNCARGGVIDEGACLTALRAGDISGLATDVLPTEPPVAGHPLLDALAEPLNLVITPHNAWISPEARHNIVRLTALNMQRFLAG</sequence>
<evidence type="ECO:0000256" key="2">
    <source>
        <dbReference type="ARBA" id="ARBA00023002"/>
    </source>
</evidence>
<dbReference type="InterPro" id="IPR050418">
    <property type="entry name" value="D-iso_2-hydroxyacid_DH_PdxB"/>
</dbReference>
<evidence type="ECO:0000259" key="6">
    <source>
        <dbReference type="Pfam" id="PF02826"/>
    </source>
</evidence>
<evidence type="ECO:0000256" key="3">
    <source>
        <dbReference type="ARBA" id="ARBA00023027"/>
    </source>
</evidence>
<protein>
    <submittedName>
        <fullName evidence="7">2-hydroxyacid dehydrogenase</fullName>
    </submittedName>
</protein>
<dbReference type="GO" id="GO:0016616">
    <property type="term" value="F:oxidoreductase activity, acting on the CH-OH group of donors, NAD or NADP as acceptor"/>
    <property type="evidence" value="ECO:0007669"/>
    <property type="project" value="InterPro"/>
</dbReference>
<dbReference type="PANTHER" id="PTHR43761:SF1">
    <property type="entry name" value="D-ISOMER SPECIFIC 2-HYDROXYACID DEHYDROGENASE CATALYTIC DOMAIN-CONTAINING PROTEIN-RELATED"/>
    <property type="match status" value="1"/>
</dbReference>
<dbReference type="InterPro" id="IPR006139">
    <property type="entry name" value="D-isomer_2_OHA_DH_cat_dom"/>
</dbReference>
<comment type="similarity">
    <text evidence="1 4">Belongs to the D-isomer specific 2-hydroxyacid dehydrogenase family.</text>
</comment>
<reference evidence="8" key="1">
    <citation type="journal article" date="2019" name="Int. J. Syst. Evol. Microbiol.">
        <title>The Global Catalogue of Microorganisms (GCM) 10K type strain sequencing project: providing services to taxonomists for standard genome sequencing and annotation.</title>
        <authorList>
            <consortium name="The Broad Institute Genomics Platform"/>
            <consortium name="The Broad Institute Genome Sequencing Center for Infectious Disease"/>
            <person name="Wu L."/>
            <person name="Ma J."/>
        </authorList>
    </citation>
    <scope>NUCLEOTIDE SEQUENCE [LARGE SCALE GENOMIC DNA]</scope>
    <source>
        <strain evidence="8">JCM 19134</strain>
    </source>
</reference>
<feature type="domain" description="D-isomer specific 2-hydroxyacid dehydrogenase catalytic" evidence="5">
    <location>
        <begin position="24"/>
        <end position="307"/>
    </location>
</feature>
<keyword evidence="3" id="KW-0520">NAD</keyword>
<organism evidence="7 8">
    <name type="scientific">Halioxenophilus aromaticivorans</name>
    <dbReference type="NCBI Taxonomy" id="1306992"/>
    <lineage>
        <taxon>Bacteria</taxon>
        <taxon>Pseudomonadati</taxon>
        <taxon>Pseudomonadota</taxon>
        <taxon>Gammaproteobacteria</taxon>
        <taxon>Alteromonadales</taxon>
        <taxon>Alteromonadaceae</taxon>
        <taxon>Halioxenophilus</taxon>
    </lineage>
</organism>
<dbReference type="Pfam" id="PF02826">
    <property type="entry name" value="2-Hacid_dh_C"/>
    <property type="match status" value="1"/>
</dbReference>
<dbReference type="InterPro" id="IPR029753">
    <property type="entry name" value="D-isomer_DH_CS"/>
</dbReference>
<evidence type="ECO:0000313" key="8">
    <source>
        <dbReference type="Proteomes" id="UP001409585"/>
    </source>
</evidence>
<dbReference type="SUPFAM" id="SSF51735">
    <property type="entry name" value="NAD(P)-binding Rossmann-fold domains"/>
    <property type="match status" value="1"/>
</dbReference>
<gene>
    <name evidence="7" type="ORF">GCM10025791_21160</name>
</gene>
<dbReference type="SUPFAM" id="SSF52283">
    <property type="entry name" value="Formate/glycerate dehydrogenase catalytic domain-like"/>
    <property type="match status" value="1"/>
</dbReference>
<evidence type="ECO:0000313" key="7">
    <source>
        <dbReference type="EMBL" id="GAA4942427.1"/>
    </source>
</evidence>
<keyword evidence="2 4" id="KW-0560">Oxidoreductase</keyword>
<dbReference type="EMBL" id="BAABLX010000016">
    <property type="protein sequence ID" value="GAA4942427.1"/>
    <property type="molecule type" value="Genomic_DNA"/>
</dbReference>
<dbReference type="InterPro" id="IPR036291">
    <property type="entry name" value="NAD(P)-bd_dom_sf"/>
</dbReference>
<proteinExistence type="inferred from homology"/>
<dbReference type="AlphaFoldDB" id="A0AAV3U230"/>
<dbReference type="Proteomes" id="UP001409585">
    <property type="component" value="Unassembled WGS sequence"/>
</dbReference>
<name>A0AAV3U230_9ALTE</name>
<dbReference type="GO" id="GO:0051287">
    <property type="term" value="F:NAD binding"/>
    <property type="evidence" value="ECO:0007669"/>
    <property type="project" value="InterPro"/>
</dbReference>
<dbReference type="InterPro" id="IPR006140">
    <property type="entry name" value="D-isomer_DH_NAD-bd"/>
</dbReference>
<accession>A0AAV3U230</accession>